<dbReference type="PANTHER" id="PTHR11941">
    <property type="entry name" value="ENOYL-COA HYDRATASE-RELATED"/>
    <property type="match status" value="1"/>
</dbReference>
<proteinExistence type="predicted"/>
<dbReference type="RefSeq" id="WP_161315236.1">
    <property type="nucleotide sequence ID" value="NZ_WTUW01000002.1"/>
</dbReference>
<dbReference type="Proteomes" id="UP000476030">
    <property type="component" value="Unassembled WGS sequence"/>
</dbReference>
<protein>
    <submittedName>
        <fullName evidence="1">Enoyl-CoA hydratase/isomerase family protein</fullName>
    </submittedName>
</protein>
<dbReference type="InterPro" id="IPR001753">
    <property type="entry name" value="Enoyl-CoA_hydra/iso"/>
</dbReference>
<dbReference type="InterPro" id="IPR029045">
    <property type="entry name" value="ClpP/crotonase-like_dom_sf"/>
</dbReference>
<dbReference type="CDD" id="cd06558">
    <property type="entry name" value="crotonase-like"/>
    <property type="match status" value="1"/>
</dbReference>
<sequence>MTKSEAVSLEYSKEIPGLAIVQISRPEARNAFNDDVIEGLMDAALSLRKDTSVQVVILSGKGGFFSAGADISTFSKIEGETDINRVRQWAYEGSRLCREWEELPQLTIAAIEGGAVGGGLGIAVSCDWRIMASDAWVYVPEVKLGLNFGWSTLPRLNNLIGPARTKTLSILCRRHMATECESWGLADAISAPGEALEKAQNLAEEALQVPRLPVRIIKRAVNTNANALNASTSYADMDEMLVCMTDQEGNAARGATVGKTAKGK</sequence>
<dbReference type="SUPFAM" id="SSF52096">
    <property type="entry name" value="ClpP/crotonase"/>
    <property type="match status" value="1"/>
</dbReference>
<comment type="caution">
    <text evidence="1">The sequence shown here is derived from an EMBL/GenBank/DDBJ whole genome shotgun (WGS) entry which is preliminary data.</text>
</comment>
<keyword evidence="2" id="KW-1185">Reference proteome</keyword>
<dbReference type="GO" id="GO:0006635">
    <property type="term" value="P:fatty acid beta-oxidation"/>
    <property type="evidence" value="ECO:0007669"/>
    <property type="project" value="TreeGrafter"/>
</dbReference>
<dbReference type="AlphaFoldDB" id="A0A6L8W8X1"/>
<dbReference type="PANTHER" id="PTHR11941:SF54">
    <property type="entry name" value="ENOYL-COA HYDRATASE, MITOCHONDRIAL"/>
    <property type="match status" value="1"/>
</dbReference>
<dbReference type="EMBL" id="WTUW01000002">
    <property type="protein sequence ID" value="MZR30677.1"/>
    <property type="molecule type" value="Genomic_DNA"/>
</dbReference>
<organism evidence="1 2">
    <name type="scientific">Sneathiella litorea</name>
    <dbReference type="NCBI Taxonomy" id="2606216"/>
    <lineage>
        <taxon>Bacteria</taxon>
        <taxon>Pseudomonadati</taxon>
        <taxon>Pseudomonadota</taxon>
        <taxon>Alphaproteobacteria</taxon>
        <taxon>Sneathiellales</taxon>
        <taxon>Sneathiellaceae</taxon>
        <taxon>Sneathiella</taxon>
    </lineage>
</organism>
<name>A0A6L8W8X1_9PROT</name>
<reference evidence="1 2" key="1">
    <citation type="submission" date="2019-12" db="EMBL/GenBank/DDBJ databases">
        <title>Snethiella sp. nov. sp. isolated from sea sand.</title>
        <authorList>
            <person name="Kim J."/>
            <person name="Jeong S.E."/>
            <person name="Jung H.S."/>
            <person name="Jeon C.O."/>
        </authorList>
    </citation>
    <scope>NUCLEOTIDE SEQUENCE [LARGE SCALE GENOMIC DNA]</scope>
    <source>
        <strain evidence="1 2">DP05</strain>
    </source>
</reference>
<evidence type="ECO:0000313" key="1">
    <source>
        <dbReference type="EMBL" id="MZR30677.1"/>
    </source>
</evidence>
<keyword evidence="1" id="KW-0413">Isomerase</keyword>
<evidence type="ECO:0000313" key="2">
    <source>
        <dbReference type="Proteomes" id="UP000476030"/>
    </source>
</evidence>
<gene>
    <name evidence="1" type="ORF">GQE98_08520</name>
</gene>
<dbReference type="Gene3D" id="3.90.226.10">
    <property type="entry name" value="2-enoyl-CoA Hydratase, Chain A, domain 1"/>
    <property type="match status" value="1"/>
</dbReference>
<accession>A0A6L8W8X1</accession>
<dbReference type="GO" id="GO:0016853">
    <property type="term" value="F:isomerase activity"/>
    <property type="evidence" value="ECO:0007669"/>
    <property type="project" value="UniProtKB-KW"/>
</dbReference>
<dbReference type="Pfam" id="PF00378">
    <property type="entry name" value="ECH_1"/>
    <property type="match status" value="1"/>
</dbReference>